<evidence type="ECO:0000313" key="7">
    <source>
        <dbReference type="EMBL" id="PIV25077.1"/>
    </source>
</evidence>
<evidence type="ECO:0000259" key="6">
    <source>
        <dbReference type="Pfam" id="PF00483"/>
    </source>
</evidence>
<comment type="caution">
    <text evidence="7">The sequence shown here is derived from an EMBL/GenBank/DDBJ whole genome shotgun (WGS) entry which is preliminary data.</text>
</comment>
<accession>A0A2M7CHH5</accession>
<dbReference type="InterPro" id="IPR005771">
    <property type="entry name" value="GalU_uridylyltTrfase_bac/arc"/>
</dbReference>
<dbReference type="AlphaFoldDB" id="A0A2M7CHH5"/>
<comment type="catalytic activity">
    <reaction evidence="5">
        <text>alpha-D-glucose 1-phosphate + UTP + H(+) = UDP-alpha-D-glucose + diphosphate</text>
        <dbReference type="Rhea" id="RHEA:19889"/>
        <dbReference type="ChEBI" id="CHEBI:15378"/>
        <dbReference type="ChEBI" id="CHEBI:33019"/>
        <dbReference type="ChEBI" id="CHEBI:46398"/>
        <dbReference type="ChEBI" id="CHEBI:58601"/>
        <dbReference type="ChEBI" id="CHEBI:58885"/>
        <dbReference type="EC" id="2.7.7.9"/>
    </reaction>
</comment>
<dbReference type="EC" id="2.7.7.9" evidence="2"/>
<dbReference type="GO" id="GO:0006011">
    <property type="term" value="P:UDP-alpha-D-glucose metabolic process"/>
    <property type="evidence" value="ECO:0007669"/>
    <property type="project" value="InterPro"/>
</dbReference>
<evidence type="ECO:0000256" key="2">
    <source>
        <dbReference type="ARBA" id="ARBA00012415"/>
    </source>
</evidence>
<comment type="similarity">
    <text evidence="1">Belongs to the UDPGP type 2 family.</text>
</comment>
<dbReference type="EMBL" id="PEUM01000104">
    <property type="protein sequence ID" value="PIV25077.1"/>
    <property type="molecule type" value="Genomic_DNA"/>
</dbReference>
<evidence type="ECO:0000313" key="8">
    <source>
        <dbReference type="Proteomes" id="UP000229966"/>
    </source>
</evidence>
<evidence type="ECO:0000256" key="5">
    <source>
        <dbReference type="ARBA" id="ARBA00048128"/>
    </source>
</evidence>
<evidence type="ECO:0000256" key="4">
    <source>
        <dbReference type="ARBA" id="ARBA00022695"/>
    </source>
</evidence>
<dbReference type="PANTHER" id="PTHR43197">
    <property type="entry name" value="UTP--GLUCOSE-1-PHOSPHATE URIDYLYLTRANSFERASE"/>
    <property type="match status" value="1"/>
</dbReference>
<sequence length="292" mass="32982">MTKITKAVIPVAGYGTRFLPWTKTLPKEMVPIIDRPLLHYLVEDLIASGIETVVFVTSGNKKALEDYFDRNPELEAKLKQTGKTKELEAITELTEKANFVFVRQHQQLGNGHAILQGRPITGNEPFIFAWGDEIVETKPPIFKQLIDAYAIQPGNYMSLLKAPEGKIDDWCQRYGNAQIKQLSNGIYQIEKVVEKPGVGNSLSPYFTVGGFIAEPEYMDALAQAKPDKGDEIWWNNQMDKFVAKGKVYGKIIKGDYWDMGNPLGFLTTNIHFALKNPEYKKEIVAQIENEKL</sequence>
<dbReference type="Pfam" id="PF00483">
    <property type="entry name" value="NTP_transferase"/>
    <property type="match status" value="1"/>
</dbReference>
<dbReference type="GO" id="GO:0003983">
    <property type="term" value="F:UTP:glucose-1-phosphate uridylyltransferase activity"/>
    <property type="evidence" value="ECO:0007669"/>
    <property type="project" value="UniProtKB-EC"/>
</dbReference>
<dbReference type="PANTHER" id="PTHR43197:SF1">
    <property type="entry name" value="UTP--GLUCOSE-1-PHOSPHATE URIDYLYLTRANSFERASE"/>
    <property type="match status" value="1"/>
</dbReference>
<dbReference type="InterPro" id="IPR029044">
    <property type="entry name" value="Nucleotide-diphossugar_trans"/>
</dbReference>
<reference evidence="8" key="1">
    <citation type="submission" date="2017-09" db="EMBL/GenBank/DDBJ databases">
        <title>Depth-based differentiation of microbial function through sediment-hosted aquifers and enrichment of novel symbionts in the deep terrestrial subsurface.</title>
        <authorList>
            <person name="Probst A.J."/>
            <person name="Ladd B."/>
            <person name="Jarett J.K."/>
            <person name="Geller-Mcgrath D.E."/>
            <person name="Sieber C.M.K."/>
            <person name="Emerson J.B."/>
            <person name="Anantharaman K."/>
            <person name="Thomas B.C."/>
            <person name="Malmstrom R."/>
            <person name="Stieglmeier M."/>
            <person name="Klingl A."/>
            <person name="Woyke T."/>
            <person name="Ryan C.M."/>
            <person name="Banfield J.F."/>
        </authorList>
    </citation>
    <scope>NUCLEOTIDE SEQUENCE [LARGE SCALE GENOMIC DNA]</scope>
</reference>
<dbReference type="Gene3D" id="3.90.550.10">
    <property type="entry name" value="Spore Coat Polysaccharide Biosynthesis Protein SpsA, Chain A"/>
    <property type="match status" value="1"/>
</dbReference>
<organism evidence="7 8">
    <name type="scientific">Candidatus Berkelbacteria bacterium CG03_land_8_20_14_0_80_40_36</name>
    <dbReference type="NCBI Taxonomy" id="1974509"/>
    <lineage>
        <taxon>Bacteria</taxon>
        <taxon>Candidatus Berkelbacteria</taxon>
    </lineage>
</organism>
<feature type="domain" description="Nucleotidyl transferase" evidence="6">
    <location>
        <begin position="6"/>
        <end position="268"/>
    </location>
</feature>
<gene>
    <name evidence="7" type="ORF">COS38_03550</name>
</gene>
<keyword evidence="4 7" id="KW-0548">Nucleotidyltransferase</keyword>
<name>A0A2M7CHH5_9BACT</name>
<dbReference type="Proteomes" id="UP000229966">
    <property type="component" value="Unassembled WGS sequence"/>
</dbReference>
<dbReference type="SUPFAM" id="SSF53448">
    <property type="entry name" value="Nucleotide-diphospho-sugar transferases"/>
    <property type="match status" value="1"/>
</dbReference>
<protein>
    <recommendedName>
        <fullName evidence="2">UTP--glucose-1-phosphate uridylyltransferase</fullName>
        <ecNumber evidence="2">2.7.7.9</ecNumber>
    </recommendedName>
</protein>
<keyword evidence="3 7" id="KW-0808">Transferase</keyword>
<dbReference type="InterPro" id="IPR005835">
    <property type="entry name" value="NTP_transferase_dom"/>
</dbReference>
<evidence type="ECO:0000256" key="3">
    <source>
        <dbReference type="ARBA" id="ARBA00022679"/>
    </source>
</evidence>
<evidence type="ECO:0000256" key="1">
    <source>
        <dbReference type="ARBA" id="ARBA00006890"/>
    </source>
</evidence>
<proteinExistence type="inferred from homology"/>